<feature type="short sequence motif" description="HXTX 1" evidence="2">
    <location>
        <begin position="58"/>
        <end position="61"/>
    </location>
</feature>
<dbReference type="Proteomes" id="UP000228775">
    <property type="component" value="Unassembled WGS sequence"/>
</dbReference>
<comment type="function">
    <text evidence="2">Hydrolyzes RNA 2',3'-cyclic phosphodiester to an RNA 2'-phosphomonoester.</text>
</comment>
<dbReference type="AlphaFoldDB" id="A0A2M7AW61"/>
<feature type="short sequence motif" description="HXTX 2" evidence="2">
    <location>
        <begin position="160"/>
        <end position="163"/>
    </location>
</feature>
<comment type="similarity">
    <text evidence="2">Belongs to the 2H phosphoesterase superfamily. ThpR family.</text>
</comment>
<dbReference type="EMBL" id="PEVY01000083">
    <property type="protein sequence ID" value="PIU74836.1"/>
    <property type="molecule type" value="Genomic_DNA"/>
</dbReference>
<organism evidence="3 4">
    <name type="scientific">Candidatus Portnoybacteria bacterium CG06_land_8_20_14_3_00_39_12</name>
    <dbReference type="NCBI Taxonomy" id="1974809"/>
    <lineage>
        <taxon>Bacteria</taxon>
        <taxon>Candidatus Portnoyibacteriota</taxon>
    </lineage>
</organism>
<name>A0A2M7AW61_9BACT</name>
<evidence type="ECO:0000256" key="1">
    <source>
        <dbReference type="ARBA" id="ARBA00022801"/>
    </source>
</evidence>
<proteinExistence type="inferred from homology"/>
<dbReference type="Pfam" id="PF13563">
    <property type="entry name" value="2_5_RNA_ligase2"/>
    <property type="match status" value="1"/>
</dbReference>
<feature type="active site" description="Proton donor" evidence="2">
    <location>
        <position position="58"/>
    </location>
</feature>
<dbReference type="GO" id="GO:0008664">
    <property type="term" value="F:RNA 2',3'-cyclic 3'-phosphodiesterase activity"/>
    <property type="evidence" value="ECO:0007669"/>
    <property type="project" value="UniProtKB-EC"/>
</dbReference>
<dbReference type="NCBIfam" id="TIGR02258">
    <property type="entry name" value="2_5_ligase"/>
    <property type="match status" value="1"/>
</dbReference>
<dbReference type="GO" id="GO:0004113">
    <property type="term" value="F:2',3'-cyclic-nucleotide 3'-phosphodiesterase activity"/>
    <property type="evidence" value="ECO:0007669"/>
    <property type="project" value="InterPro"/>
</dbReference>
<dbReference type="Gene3D" id="3.90.1140.10">
    <property type="entry name" value="Cyclic phosphodiesterase"/>
    <property type="match status" value="1"/>
</dbReference>
<dbReference type="EC" id="3.1.4.58" evidence="2"/>
<dbReference type="PANTHER" id="PTHR35561">
    <property type="entry name" value="RNA 2',3'-CYCLIC PHOSPHODIESTERASE"/>
    <property type="match status" value="1"/>
</dbReference>
<dbReference type="InterPro" id="IPR004175">
    <property type="entry name" value="RNA_CPDase"/>
</dbReference>
<sequence>MGTYKFVLQYEIICYNASMNHRIFIAIKLPDDIRREVMAWQDSHRDLAMHWVGPKSLHITVVFFGYVDDDQLDRLREISRQVVSQFESMEVEFEKIAYGTNYDIKPSDLSILRYQPPRLIWLMGLYSERLEQMQQKLVSALLRVASPEFYERDRRHFKPHITLGRTDERRWRQQKEIPWIDDKMPMKFMVKSVEIMESRLRHSGAEYQIVESIKLESLNKL</sequence>
<comment type="catalytic activity">
    <reaction evidence="2">
        <text>a 3'-end 2',3'-cyclophospho-ribonucleotide-RNA + H2O = a 3'-end 2'-phospho-ribonucleotide-RNA + H(+)</text>
        <dbReference type="Rhea" id="RHEA:11828"/>
        <dbReference type="Rhea" id="RHEA-COMP:10464"/>
        <dbReference type="Rhea" id="RHEA-COMP:17353"/>
        <dbReference type="ChEBI" id="CHEBI:15377"/>
        <dbReference type="ChEBI" id="CHEBI:15378"/>
        <dbReference type="ChEBI" id="CHEBI:83064"/>
        <dbReference type="ChEBI" id="CHEBI:173113"/>
        <dbReference type="EC" id="3.1.4.58"/>
    </reaction>
</comment>
<protein>
    <recommendedName>
        <fullName evidence="2">RNA 2',3'-cyclic phosphodiesterase</fullName>
        <shortName evidence="2">RNA 2',3'-CPDase</shortName>
        <ecNumber evidence="2">3.1.4.58</ecNumber>
    </recommendedName>
</protein>
<accession>A0A2M7AW61</accession>
<comment type="caution">
    <text evidence="3">The sequence shown here is derived from an EMBL/GenBank/DDBJ whole genome shotgun (WGS) entry which is preliminary data.</text>
</comment>
<feature type="active site" description="Proton acceptor" evidence="2">
    <location>
        <position position="160"/>
    </location>
</feature>
<dbReference type="InterPro" id="IPR009097">
    <property type="entry name" value="Cyclic_Pdiesterase"/>
</dbReference>
<evidence type="ECO:0000256" key="2">
    <source>
        <dbReference type="HAMAP-Rule" id="MF_01940"/>
    </source>
</evidence>
<evidence type="ECO:0000313" key="4">
    <source>
        <dbReference type="Proteomes" id="UP000228775"/>
    </source>
</evidence>
<evidence type="ECO:0000313" key="3">
    <source>
        <dbReference type="EMBL" id="PIU74836.1"/>
    </source>
</evidence>
<keyword evidence="1 2" id="KW-0378">Hydrolase</keyword>
<reference evidence="4" key="1">
    <citation type="submission" date="2017-09" db="EMBL/GenBank/DDBJ databases">
        <title>Depth-based differentiation of microbial function through sediment-hosted aquifers and enrichment of novel symbionts in the deep terrestrial subsurface.</title>
        <authorList>
            <person name="Probst A.J."/>
            <person name="Ladd B."/>
            <person name="Jarett J.K."/>
            <person name="Geller-Mcgrath D.E."/>
            <person name="Sieber C.M.K."/>
            <person name="Emerson J.B."/>
            <person name="Anantharaman K."/>
            <person name="Thomas B.C."/>
            <person name="Malmstrom R."/>
            <person name="Stieglmeier M."/>
            <person name="Klingl A."/>
            <person name="Woyke T."/>
            <person name="Ryan C.M."/>
            <person name="Banfield J.F."/>
        </authorList>
    </citation>
    <scope>NUCLEOTIDE SEQUENCE [LARGE SCALE GENOMIC DNA]</scope>
</reference>
<gene>
    <name evidence="3" type="ORF">COS76_03975</name>
</gene>
<dbReference type="HAMAP" id="MF_01940">
    <property type="entry name" value="RNA_CPDase"/>
    <property type="match status" value="1"/>
</dbReference>
<dbReference type="PANTHER" id="PTHR35561:SF1">
    <property type="entry name" value="RNA 2',3'-CYCLIC PHOSPHODIESTERASE"/>
    <property type="match status" value="1"/>
</dbReference>
<dbReference type="SUPFAM" id="SSF55144">
    <property type="entry name" value="LigT-like"/>
    <property type="match status" value="1"/>
</dbReference>